<feature type="compositionally biased region" description="Basic and acidic residues" evidence="1">
    <location>
        <begin position="1391"/>
        <end position="1416"/>
    </location>
</feature>
<feature type="compositionally biased region" description="Basic residues" evidence="1">
    <location>
        <begin position="1417"/>
        <end position="1459"/>
    </location>
</feature>
<feature type="signal peptide" evidence="2">
    <location>
        <begin position="1"/>
        <end position="21"/>
    </location>
</feature>
<dbReference type="Proteomes" id="UP000596742">
    <property type="component" value="Unassembled WGS sequence"/>
</dbReference>
<proteinExistence type="predicted"/>
<dbReference type="OrthoDB" id="6113495at2759"/>
<organism evidence="3 4">
    <name type="scientific">Mytilus galloprovincialis</name>
    <name type="common">Mediterranean mussel</name>
    <dbReference type="NCBI Taxonomy" id="29158"/>
    <lineage>
        <taxon>Eukaryota</taxon>
        <taxon>Metazoa</taxon>
        <taxon>Spiralia</taxon>
        <taxon>Lophotrochozoa</taxon>
        <taxon>Mollusca</taxon>
        <taxon>Bivalvia</taxon>
        <taxon>Autobranchia</taxon>
        <taxon>Pteriomorphia</taxon>
        <taxon>Mytilida</taxon>
        <taxon>Mytiloidea</taxon>
        <taxon>Mytilidae</taxon>
        <taxon>Mytilinae</taxon>
        <taxon>Mytilus</taxon>
    </lineage>
</organism>
<feature type="region of interest" description="Disordered" evidence="1">
    <location>
        <begin position="762"/>
        <end position="783"/>
    </location>
</feature>
<feature type="chain" id="PRO_5032373627" evidence="2">
    <location>
        <begin position="22"/>
        <end position="1459"/>
    </location>
</feature>
<dbReference type="PANTHER" id="PTHR22836:SF0">
    <property type="entry name" value="PRE-MRNA 3' END PROCESSING PROTEIN WDR33"/>
    <property type="match status" value="1"/>
</dbReference>
<comment type="caution">
    <text evidence="3">The sequence shown here is derived from an EMBL/GenBank/DDBJ whole genome shotgun (WGS) entry which is preliminary data.</text>
</comment>
<evidence type="ECO:0000313" key="3">
    <source>
        <dbReference type="EMBL" id="VDH88724.1"/>
    </source>
</evidence>
<feature type="region of interest" description="Disordered" evidence="1">
    <location>
        <begin position="707"/>
        <end position="732"/>
    </location>
</feature>
<feature type="region of interest" description="Disordered" evidence="1">
    <location>
        <begin position="1338"/>
        <end position="1358"/>
    </location>
</feature>
<name>A0A8B6BDH7_MYTGA</name>
<feature type="compositionally biased region" description="Polar residues" evidence="1">
    <location>
        <begin position="667"/>
        <end position="685"/>
    </location>
</feature>
<evidence type="ECO:0000256" key="1">
    <source>
        <dbReference type="SAM" id="MobiDB-lite"/>
    </source>
</evidence>
<keyword evidence="2" id="KW-0732">Signal</keyword>
<feature type="region of interest" description="Disordered" evidence="1">
    <location>
        <begin position="864"/>
        <end position="883"/>
    </location>
</feature>
<evidence type="ECO:0000256" key="2">
    <source>
        <dbReference type="SAM" id="SignalP"/>
    </source>
</evidence>
<feature type="region of interest" description="Disordered" evidence="1">
    <location>
        <begin position="628"/>
        <end position="693"/>
    </location>
</feature>
<dbReference type="EMBL" id="UYJE01000001">
    <property type="protein sequence ID" value="VDH88724.1"/>
    <property type="molecule type" value="Genomic_DNA"/>
</dbReference>
<feature type="compositionally biased region" description="Polar residues" evidence="1">
    <location>
        <begin position="707"/>
        <end position="723"/>
    </location>
</feature>
<feature type="region of interest" description="Disordered" evidence="1">
    <location>
        <begin position="1391"/>
        <end position="1459"/>
    </location>
</feature>
<dbReference type="InterPro" id="IPR045245">
    <property type="entry name" value="Pfs2-like"/>
</dbReference>
<feature type="compositionally biased region" description="Low complexity" evidence="1">
    <location>
        <begin position="256"/>
        <end position="273"/>
    </location>
</feature>
<gene>
    <name evidence="3" type="ORF">MGAL_10B062083</name>
</gene>
<feature type="compositionally biased region" description="Basic and acidic residues" evidence="1">
    <location>
        <begin position="246"/>
        <end position="255"/>
    </location>
</feature>
<sequence length="1459" mass="165296">MKREIMIVPFVYIITFLPTLAANIQPLDAPIPSPPNSDSTRIEATSLDHPPLWIDPLASGTFSQSETPFFNWESLMSSSNMNNFPQTGGDIPTFQLGEGIPMDSVQVVENVGQITQEISAAVQTDTKIAQQKDPKASFNNLSNMNNVNKPLHEILDLSNPTSSVGMFDQDATRLRNDIGVNPRLMSPDNPAAVNPNLLSPNNPTHADLIDFMIAKDMAQGTNNVIHQKPTDKDPFAVNPEHENIFEKVPSHDVLPRIETSSSRSSPPDISTSIGQENKNTKKQQRQLKQQQRKAQNKERRKMQQQQRKSKQLERQQLRQIQQQERKQLRKQQRQERNKKTIAEKLALRQQKQKARIQQKIENQLRKLENLEKVGLNQQTAGVDNQAFRVNNKIKRLKSRRAPKGSKDFKLHSVLQSELLAANGRPLAYSNKRRLGKVKLPHKTIPKMSSNQSPDGSFSVFVLQQNGGWTIRLCITAEWRLDDQTLYYSRMEVGRSDFVLQQNGDILIQRAILVIILTFLKVEIISAQREQFRVFRIESNPQLQRPEPFYFRPSGQENTLHFNGGSFRVEGAVPREINQGQTDPGRSFQSNRAHEFQGFDRQVSIPIDPWGQIVADVLPDHMRQNVRLEKIAQPDNSPSAVLPDHLRSTSNKENKQSSHIKENHRQSKAISGQHNVDNKNMPSKNAHNPKEPMNENIGIFDVLIDPQQSRLNGGTQSPYDTFQPTPTPGAFNPEGYVPVLFPFSGDREFDPRDFLMQSDPLFIDVGMGNPQQNNQQSQTQSGNKQGIVANKNQKTQSIDSQLNNQQDQSKSTALLVNAMLQNTRFMDAMEEIQHISRLSKPILRQSNQNQFATETPSYNNARLQESQVKDSKSLFPQTQTEKQPKEIRNKKLNNAKPEKKVIHLNKSPKHVAESIRNQVMNFGDPRAQKVVEIQIESERPELTKSLLMNLLSDPNVQFSNGQSQNNIESNGNKNSATTSLLSLLSGQQQPHLQFSAGIPSSYYTQEIITPKVTKPIFKPRFRAGVPISHFPDKQFIKSVKQNSQLFEKNVKALIPNSLKPKFQYSPKQSEPTQKIDKTKATRSDMRIIPTKQIVNQIENHKQRKHKDQIELPNIFVPTMNGNNQEVYVSAIPSFSIYQGKRKLPVRKMQNVPLNHNFVVKGNERKNAYVQPSGLKTISPVKTVKEQFDSGVPKRVPVRKIQNDPVNHQFIVKGNERQNAYVQPSGLKTISPVKTVKEPFDTGVPNILPVRKIQNDQINHKFDVKGNERENAYLQPSGLKTISPVTTVKEPFDTGVSKINQRAESEASVNMPLNKAQPGVHVPLFNENIGQNIKSKVEKTKKNKISQEASPKPITPASEVVSAIRKDKSSNAEISNKELVSSSIIRTDAKNDIKLRENVKNEKKEKTKELSNKKEDSKSKKKSKSRKSKKSKKSKSKKKSRKSKKKSKKSSDKSKRRTNKV</sequence>
<feature type="compositionally biased region" description="Low complexity" evidence="1">
    <location>
        <begin position="765"/>
        <end position="783"/>
    </location>
</feature>
<accession>A0A8B6BDH7</accession>
<feature type="region of interest" description="Disordered" evidence="1">
    <location>
        <begin position="246"/>
        <end position="339"/>
    </location>
</feature>
<feature type="compositionally biased region" description="Basic and acidic residues" evidence="1">
    <location>
        <begin position="643"/>
        <end position="664"/>
    </location>
</feature>
<protein>
    <submittedName>
        <fullName evidence="3">Uncharacterized protein</fullName>
    </submittedName>
</protein>
<reference evidence="3" key="1">
    <citation type="submission" date="2018-11" db="EMBL/GenBank/DDBJ databases">
        <authorList>
            <person name="Alioto T."/>
            <person name="Alioto T."/>
        </authorList>
    </citation>
    <scope>NUCLEOTIDE SEQUENCE</scope>
</reference>
<dbReference type="GO" id="GO:0031124">
    <property type="term" value="P:mRNA 3'-end processing"/>
    <property type="evidence" value="ECO:0007669"/>
    <property type="project" value="InterPro"/>
</dbReference>
<feature type="region of interest" description="Disordered" evidence="1">
    <location>
        <begin position="1060"/>
        <end position="1079"/>
    </location>
</feature>
<evidence type="ECO:0000313" key="4">
    <source>
        <dbReference type="Proteomes" id="UP000596742"/>
    </source>
</evidence>
<dbReference type="GO" id="GO:0005847">
    <property type="term" value="C:mRNA cleavage and polyadenylation specificity factor complex"/>
    <property type="evidence" value="ECO:0007669"/>
    <property type="project" value="TreeGrafter"/>
</dbReference>
<dbReference type="PANTHER" id="PTHR22836">
    <property type="entry name" value="WD40 REPEAT PROTEIN"/>
    <property type="match status" value="1"/>
</dbReference>
<keyword evidence="4" id="KW-1185">Reference proteome</keyword>